<protein>
    <submittedName>
        <fullName evidence="5">BTB/POZ domain-containing protein</fullName>
    </submittedName>
</protein>
<feature type="compositionally biased region" description="Polar residues" evidence="3">
    <location>
        <begin position="224"/>
        <end position="235"/>
    </location>
</feature>
<sequence>KILGASPVICTHLIKKCSLQLEEATINDLTLPLHESSGDNPIYDIELVEAVLKGFVTQWRKLYVSDEQSLNLIIKVGKLVDSYLQVISTGASMSVQKVMSLAKALPEFARPEHDKLYKAINIYLTEHPQMSKDDKKRLCSILDCRKLSAEACAHAIKNDRLPLRTVVQILFFEQGKHGGKATSRNESQQYQLQSQATKPTETRRDTQILLQQSSKADDAIRRSGPSSTSQMLESQQKSREKEVRKTGSDTVRETMEEVRKQEHTKIAIQRSKSERRRRSK</sequence>
<comment type="similarity">
    <text evidence="2">Belongs to the NPH3 family.</text>
</comment>
<organism evidence="5 6">
    <name type="scientific">Tanacetum coccineum</name>
    <dbReference type="NCBI Taxonomy" id="301880"/>
    <lineage>
        <taxon>Eukaryota</taxon>
        <taxon>Viridiplantae</taxon>
        <taxon>Streptophyta</taxon>
        <taxon>Embryophyta</taxon>
        <taxon>Tracheophyta</taxon>
        <taxon>Spermatophyta</taxon>
        <taxon>Magnoliopsida</taxon>
        <taxon>eudicotyledons</taxon>
        <taxon>Gunneridae</taxon>
        <taxon>Pentapetalae</taxon>
        <taxon>asterids</taxon>
        <taxon>campanulids</taxon>
        <taxon>Asterales</taxon>
        <taxon>Asteraceae</taxon>
        <taxon>Asteroideae</taxon>
        <taxon>Anthemideae</taxon>
        <taxon>Anthemidinae</taxon>
        <taxon>Tanacetum</taxon>
    </lineage>
</organism>
<feature type="non-terminal residue" evidence="5">
    <location>
        <position position="1"/>
    </location>
</feature>
<feature type="region of interest" description="Disordered" evidence="3">
    <location>
        <begin position="178"/>
        <end position="280"/>
    </location>
</feature>
<reference evidence="5" key="2">
    <citation type="submission" date="2022-01" db="EMBL/GenBank/DDBJ databases">
        <authorList>
            <person name="Yamashiro T."/>
            <person name="Shiraishi A."/>
            <person name="Satake H."/>
            <person name="Nakayama K."/>
        </authorList>
    </citation>
    <scope>NUCLEOTIDE SEQUENCE</scope>
</reference>
<accession>A0ABQ5FCH8</accession>
<evidence type="ECO:0000256" key="2">
    <source>
        <dbReference type="PROSITE-ProRule" id="PRU00982"/>
    </source>
</evidence>
<dbReference type="PANTHER" id="PTHR32370">
    <property type="entry name" value="OS12G0117600 PROTEIN"/>
    <property type="match status" value="1"/>
</dbReference>
<dbReference type="EMBL" id="BQNB010017188">
    <property type="protein sequence ID" value="GJT60307.1"/>
    <property type="molecule type" value="Genomic_DNA"/>
</dbReference>
<evidence type="ECO:0000313" key="6">
    <source>
        <dbReference type="Proteomes" id="UP001151760"/>
    </source>
</evidence>
<keyword evidence="1" id="KW-0833">Ubl conjugation pathway</keyword>
<dbReference type="InterPro" id="IPR027356">
    <property type="entry name" value="NPH3_dom"/>
</dbReference>
<dbReference type="PROSITE" id="PS51649">
    <property type="entry name" value="NPH3"/>
    <property type="match status" value="1"/>
</dbReference>
<evidence type="ECO:0000313" key="5">
    <source>
        <dbReference type="EMBL" id="GJT60307.1"/>
    </source>
</evidence>
<dbReference type="InterPro" id="IPR043454">
    <property type="entry name" value="NPH3/RPT2-like"/>
</dbReference>
<evidence type="ECO:0000256" key="1">
    <source>
        <dbReference type="ARBA" id="ARBA00022786"/>
    </source>
</evidence>
<comment type="caution">
    <text evidence="5">The sequence shown here is derived from an EMBL/GenBank/DDBJ whole genome shotgun (WGS) entry which is preliminary data.</text>
</comment>
<feature type="compositionally biased region" description="Basic and acidic residues" evidence="3">
    <location>
        <begin position="236"/>
        <end position="265"/>
    </location>
</feature>
<evidence type="ECO:0000256" key="3">
    <source>
        <dbReference type="SAM" id="MobiDB-lite"/>
    </source>
</evidence>
<evidence type="ECO:0000259" key="4">
    <source>
        <dbReference type="PROSITE" id="PS51649"/>
    </source>
</evidence>
<dbReference type="Pfam" id="PF03000">
    <property type="entry name" value="NPH3"/>
    <property type="match status" value="1"/>
</dbReference>
<dbReference type="Proteomes" id="UP001151760">
    <property type="component" value="Unassembled WGS sequence"/>
</dbReference>
<gene>
    <name evidence="5" type="ORF">Tco_1003840</name>
</gene>
<reference evidence="5" key="1">
    <citation type="journal article" date="2022" name="Int. J. Mol. Sci.">
        <title>Draft Genome of Tanacetum Coccineum: Genomic Comparison of Closely Related Tanacetum-Family Plants.</title>
        <authorList>
            <person name="Yamashiro T."/>
            <person name="Shiraishi A."/>
            <person name="Nakayama K."/>
            <person name="Satake H."/>
        </authorList>
    </citation>
    <scope>NUCLEOTIDE SEQUENCE</scope>
</reference>
<proteinExistence type="inferred from homology"/>
<feature type="compositionally biased region" description="Polar residues" evidence="3">
    <location>
        <begin position="182"/>
        <end position="199"/>
    </location>
</feature>
<name>A0ABQ5FCH8_9ASTR</name>
<keyword evidence="6" id="KW-1185">Reference proteome</keyword>
<feature type="domain" description="NPH3" evidence="4">
    <location>
        <begin position="1"/>
        <end position="176"/>
    </location>
</feature>